<dbReference type="PANTHER" id="PTHR43317:SF1">
    <property type="entry name" value="THERMOSPERMINE SYNTHASE ACAULIS5"/>
    <property type="match status" value="1"/>
</dbReference>
<keyword evidence="7" id="KW-1185">Reference proteome</keyword>
<dbReference type="OrthoDB" id="117774at2"/>
<evidence type="ECO:0000259" key="5">
    <source>
        <dbReference type="PROSITE" id="PS51006"/>
    </source>
</evidence>
<evidence type="ECO:0000313" key="7">
    <source>
        <dbReference type="Proteomes" id="UP000294737"/>
    </source>
</evidence>
<dbReference type="EMBL" id="SNWF01000007">
    <property type="protein sequence ID" value="TDN88235.1"/>
    <property type="molecule type" value="Genomic_DNA"/>
</dbReference>
<protein>
    <submittedName>
        <fullName evidence="6">Spermidine synthase</fullName>
    </submittedName>
</protein>
<sequence length="254" mass="28076">MNFFTPERIEKTRALVRDGKPFVFDDGDMRTLHFNEQVVQSAMRLSAPDELVIPYTQAMAGFLSMHPAPQHILMIGLGGGSLVKYCYRHFPSARITVLESNADVLALRDQFMIPADDARLHVLHVDAIAHMQKLAVGSVDVIMLDGFDAKGAPAALRSHEFFFNCQFVLAERGVLITNMGDQYDNIVGTVTQGQLVFGAFHHWWFRVTTDNSHVAVAVCAIDDEASAASLRIAALDIAEQSSLELVYPKNLASE</sequence>
<dbReference type="PANTHER" id="PTHR43317">
    <property type="entry name" value="THERMOSPERMINE SYNTHASE ACAULIS5"/>
    <property type="match status" value="1"/>
</dbReference>
<evidence type="ECO:0000256" key="2">
    <source>
        <dbReference type="ARBA" id="ARBA00022679"/>
    </source>
</evidence>
<dbReference type="PROSITE" id="PS51006">
    <property type="entry name" value="PABS_2"/>
    <property type="match status" value="1"/>
</dbReference>
<keyword evidence="3 4" id="KW-0620">Polyamine biosynthesis</keyword>
<accession>A0A4R6G3Q0</accession>
<reference evidence="6 7" key="1">
    <citation type="submission" date="2019-03" db="EMBL/GenBank/DDBJ databases">
        <title>Genomic Encyclopedia of Type Strains, Phase IV (KMG-IV): sequencing the most valuable type-strain genomes for metagenomic binning, comparative biology and taxonomic classification.</title>
        <authorList>
            <person name="Goeker M."/>
        </authorList>
    </citation>
    <scope>NUCLEOTIDE SEQUENCE [LARGE SCALE GENOMIC DNA]</scope>
    <source>
        <strain evidence="6 7">DSM 18555</strain>
    </source>
</reference>
<dbReference type="NCBIfam" id="NF037959">
    <property type="entry name" value="MFS_SpdSyn"/>
    <property type="match status" value="1"/>
</dbReference>
<comment type="similarity">
    <text evidence="1">Belongs to the spermidine/spermine synthase family.</text>
</comment>
<dbReference type="AlphaFoldDB" id="A0A4R6G3Q0"/>
<gene>
    <name evidence="6" type="ORF">EV677_2722</name>
</gene>
<dbReference type="Proteomes" id="UP000294737">
    <property type="component" value="Unassembled WGS sequence"/>
</dbReference>
<dbReference type="InterPro" id="IPR030374">
    <property type="entry name" value="PABS"/>
</dbReference>
<keyword evidence="2 4" id="KW-0808">Transferase</keyword>
<proteinExistence type="inferred from homology"/>
<dbReference type="InterPro" id="IPR029063">
    <property type="entry name" value="SAM-dependent_MTases_sf"/>
</dbReference>
<evidence type="ECO:0000256" key="3">
    <source>
        <dbReference type="ARBA" id="ARBA00023115"/>
    </source>
</evidence>
<evidence type="ECO:0000256" key="4">
    <source>
        <dbReference type="PROSITE-ProRule" id="PRU00354"/>
    </source>
</evidence>
<feature type="domain" description="PABS" evidence="5">
    <location>
        <begin position="1"/>
        <end position="185"/>
    </location>
</feature>
<dbReference type="SUPFAM" id="SSF53335">
    <property type="entry name" value="S-adenosyl-L-methionine-dependent methyltransferases"/>
    <property type="match status" value="1"/>
</dbReference>
<feature type="active site" description="Proton acceptor" evidence="4">
    <location>
        <position position="145"/>
    </location>
</feature>
<comment type="caution">
    <text evidence="6">The sequence shown here is derived from an EMBL/GenBank/DDBJ whole genome shotgun (WGS) entry which is preliminary data.</text>
</comment>
<dbReference type="GO" id="GO:0006596">
    <property type="term" value="P:polyamine biosynthetic process"/>
    <property type="evidence" value="ECO:0007669"/>
    <property type="project" value="UniProtKB-UniRule"/>
</dbReference>
<name>A0A4R6G3Q0_9BURK</name>
<dbReference type="Gene3D" id="3.40.50.150">
    <property type="entry name" value="Vaccinia Virus protein VP39"/>
    <property type="match status" value="1"/>
</dbReference>
<evidence type="ECO:0000313" key="6">
    <source>
        <dbReference type="EMBL" id="TDN88235.1"/>
    </source>
</evidence>
<dbReference type="GO" id="GO:0016740">
    <property type="term" value="F:transferase activity"/>
    <property type="evidence" value="ECO:0007669"/>
    <property type="project" value="UniProtKB-UniRule"/>
</dbReference>
<dbReference type="Pfam" id="PF01564">
    <property type="entry name" value="Spermine_synth"/>
    <property type="match status" value="1"/>
</dbReference>
<organism evidence="6 7">
    <name type="scientific">Herminiimonas fonticola</name>
    <dbReference type="NCBI Taxonomy" id="303380"/>
    <lineage>
        <taxon>Bacteria</taxon>
        <taxon>Pseudomonadati</taxon>
        <taxon>Pseudomonadota</taxon>
        <taxon>Betaproteobacteria</taxon>
        <taxon>Burkholderiales</taxon>
        <taxon>Oxalobacteraceae</taxon>
        <taxon>Herminiimonas</taxon>
    </lineage>
</organism>
<dbReference type="RefSeq" id="WP_112992601.1">
    <property type="nucleotide sequence ID" value="NZ_PTLZ01000003.1"/>
</dbReference>
<evidence type="ECO:0000256" key="1">
    <source>
        <dbReference type="ARBA" id="ARBA00007867"/>
    </source>
</evidence>